<dbReference type="EMBL" id="JACHXZ010000003">
    <property type="protein sequence ID" value="MBB3168975.1"/>
    <property type="molecule type" value="Genomic_DNA"/>
</dbReference>
<dbReference type="Gene3D" id="1.10.3680.10">
    <property type="entry name" value="TerB-like"/>
    <property type="match status" value="1"/>
</dbReference>
<sequence length="144" mass="16201">MIVELLKNLFDAPTIEARPCQQLAGIALLVEVAMADGHMDSTERAELQTAIARSQQMSEAAVGQLLERATRQQREATSVYEFTRVINDEFTAAEKFELVQAMWAVAYADGNLDKYEEHTIRKLADLIHLPHSEFIRAKLSVRQG</sequence>
<evidence type="ECO:0000313" key="2">
    <source>
        <dbReference type="EMBL" id="MBB3168975.1"/>
    </source>
</evidence>
<dbReference type="SUPFAM" id="SSF158682">
    <property type="entry name" value="TerB-like"/>
    <property type="match status" value="1"/>
</dbReference>
<dbReference type="Pfam" id="PF05099">
    <property type="entry name" value="TerB"/>
    <property type="match status" value="1"/>
</dbReference>
<dbReference type="Proteomes" id="UP000559987">
    <property type="component" value="Unassembled WGS sequence"/>
</dbReference>
<proteinExistence type="predicted"/>
<dbReference type="CDD" id="cd07313">
    <property type="entry name" value="terB_like_2"/>
    <property type="match status" value="1"/>
</dbReference>
<protein>
    <submittedName>
        <fullName evidence="2">Putative tellurite resistance protein B-like protein</fullName>
    </submittedName>
</protein>
<evidence type="ECO:0000313" key="3">
    <source>
        <dbReference type="Proteomes" id="UP000559987"/>
    </source>
</evidence>
<keyword evidence="3" id="KW-1185">Reference proteome</keyword>
<gene>
    <name evidence="2" type="ORF">FHS30_002183</name>
</gene>
<comment type="caution">
    <text evidence="2">The sequence shown here is derived from an EMBL/GenBank/DDBJ whole genome shotgun (WGS) entry which is preliminary data.</text>
</comment>
<dbReference type="InterPro" id="IPR029024">
    <property type="entry name" value="TerB-like"/>
</dbReference>
<dbReference type="AlphaFoldDB" id="A0A839UUD8"/>
<accession>A0A839UUD8</accession>
<name>A0A839UUD8_9GAMM</name>
<organism evidence="2 3">
    <name type="scientific">Simiduia aestuariiviva</name>
    <dbReference type="NCBI Taxonomy" id="1510459"/>
    <lineage>
        <taxon>Bacteria</taxon>
        <taxon>Pseudomonadati</taxon>
        <taxon>Pseudomonadota</taxon>
        <taxon>Gammaproteobacteria</taxon>
        <taxon>Cellvibrionales</taxon>
        <taxon>Cellvibrionaceae</taxon>
        <taxon>Simiduia</taxon>
    </lineage>
</organism>
<feature type="domain" description="Co-chaperone DjlA N-terminal" evidence="1">
    <location>
        <begin position="22"/>
        <end position="138"/>
    </location>
</feature>
<evidence type="ECO:0000259" key="1">
    <source>
        <dbReference type="Pfam" id="PF05099"/>
    </source>
</evidence>
<dbReference type="RefSeq" id="WP_183910478.1">
    <property type="nucleotide sequence ID" value="NZ_JACHXZ010000003.1"/>
</dbReference>
<dbReference type="InterPro" id="IPR007791">
    <property type="entry name" value="DjlA_N"/>
</dbReference>
<reference evidence="2 3" key="1">
    <citation type="submission" date="2020-08" db="EMBL/GenBank/DDBJ databases">
        <title>Genomic Encyclopedia of Type Strains, Phase III (KMG-III): the genomes of soil and plant-associated and newly described type strains.</title>
        <authorList>
            <person name="Whitman W."/>
        </authorList>
    </citation>
    <scope>NUCLEOTIDE SEQUENCE [LARGE SCALE GENOMIC DNA]</scope>
    <source>
        <strain evidence="2 3">CECT 8571</strain>
    </source>
</reference>